<name>D2QLH5_SPILD</name>
<gene>
    <name evidence="3" type="ordered locus">Slin_3111</name>
</gene>
<organism evidence="3 4">
    <name type="scientific">Spirosoma linguale (strain ATCC 33905 / DSM 74 / LMG 10896 / Claus 1)</name>
    <dbReference type="NCBI Taxonomy" id="504472"/>
    <lineage>
        <taxon>Bacteria</taxon>
        <taxon>Pseudomonadati</taxon>
        <taxon>Bacteroidota</taxon>
        <taxon>Cytophagia</taxon>
        <taxon>Cytophagales</taxon>
        <taxon>Cytophagaceae</taxon>
        <taxon>Spirosoma</taxon>
    </lineage>
</organism>
<dbReference type="EMBL" id="CP001769">
    <property type="protein sequence ID" value="ADB39122.1"/>
    <property type="molecule type" value="Genomic_DNA"/>
</dbReference>
<accession>D2QLH5</accession>
<dbReference type="HOGENOM" id="CLU_038371_0_1_10"/>
<dbReference type="Proteomes" id="UP000002028">
    <property type="component" value="Chromosome"/>
</dbReference>
<dbReference type="GO" id="GO:0008713">
    <property type="term" value="F:ADP-heptose-lipopolysaccharide heptosyltransferase activity"/>
    <property type="evidence" value="ECO:0007669"/>
    <property type="project" value="TreeGrafter"/>
</dbReference>
<dbReference type="CDD" id="cd03789">
    <property type="entry name" value="GT9_LPS_heptosyltransferase"/>
    <property type="match status" value="1"/>
</dbReference>
<dbReference type="PANTHER" id="PTHR30160:SF1">
    <property type="entry name" value="LIPOPOLYSACCHARIDE 1,2-N-ACETYLGLUCOSAMINETRANSFERASE-RELATED"/>
    <property type="match status" value="1"/>
</dbReference>
<sequence length="356" mass="39241">MDNLTNALGYSPRRIAVFRAIQLGDLLCAVPAFRALRAAFPDAHIALIGLPWAKEFVASYPRYFDEFISFPGWPGLPEQPVDPAKTVLFLQQMQNRHWDVVLQMQGNGTLVNAMLRLVNAKALGGYYPAGIKSEEWAAHTGLFFDYPVKSHEVHRHTSLMAFLGIASQGDALEFEPGETARQQALTLLTECRLKPGQYVCIHPGGVSGRRWPAHRFAEVADALTDKGYTVVLTGTAGEIPIIDEVQSRMEHPAVSLAGRTSLATLGAILQFAALLVSNDTGVGHLGTACHTPSIIFFTSADPAEWGPLDTSRHRVIYEDDAQDTHRVIAEANTLLTTYRPYYLETQTRTNNVERSL</sequence>
<dbReference type="AlphaFoldDB" id="D2QLH5"/>
<proteinExistence type="predicted"/>
<dbReference type="Pfam" id="PF01075">
    <property type="entry name" value="Glyco_transf_9"/>
    <property type="match status" value="1"/>
</dbReference>
<dbReference type="Gene3D" id="3.40.50.2000">
    <property type="entry name" value="Glycogen Phosphorylase B"/>
    <property type="match status" value="2"/>
</dbReference>
<dbReference type="eggNOG" id="COG0859">
    <property type="taxonomic scope" value="Bacteria"/>
</dbReference>
<dbReference type="InterPro" id="IPR002201">
    <property type="entry name" value="Glyco_trans_9"/>
</dbReference>
<dbReference type="SUPFAM" id="SSF53756">
    <property type="entry name" value="UDP-Glycosyltransferase/glycogen phosphorylase"/>
    <property type="match status" value="1"/>
</dbReference>
<dbReference type="CAZy" id="GT9">
    <property type="family name" value="Glycosyltransferase Family 9"/>
</dbReference>
<evidence type="ECO:0000256" key="1">
    <source>
        <dbReference type="ARBA" id="ARBA00022676"/>
    </source>
</evidence>
<evidence type="ECO:0000313" key="3">
    <source>
        <dbReference type="EMBL" id="ADB39122.1"/>
    </source>
</evidence>
<dbReference type="STRING" id="504472.Slin_3111"/>
<evidence type="ECO:0000256" key="2">
    <source>
        <dbReference type="ARBA" id="ARBA00022679"/>
    </source>
</evidence>
<dbReference type="GO" id="GO:0009244">
    <property type="term" value="P:lipopolysaccharide core region biosynthetic process"/>
    <property type="evidence" value="ECO:0007669"/>
    <property type="project" value="TreeGrafter"/>
</dbReference>
<dbReference type="InterPro" id="IPR051199">
    <property type="entry name" value="LPS_LOS_Heptosyltrfase"/>
</dbReference>
<reference evidence="3 4" key="1">
    <citation type="journal article" date="2010" name="Stand. Genomic Sci.">
        <title>Complete genome sequence of Spirosoma linguale type strain (1).</title>
        <authorList>
            <person name="Lail K."/>
            <person name="Sikorski J."/>
            <person name="Saunders E."/>
            <person name="Lapidus A."/>
            <person name="Glavina Del Rio T."/>
            <person name="Copeland A."/>
            <person name="Tice H."/>
            <person name="Cheng J.-F."/>
            <person name="Lucas S."/>
            <person name="Nolan M."/>
            <person name="Bruce D."/>
            <person name="Goodwin L."/>
            <person name="Pitluck S."/>
            <person name="Ivanova N."/>
            <person name="Mavromatis K."/>
            <person name="Ovchinnikova G."/>
            <person name="Pati A."/>
            <person name="Chen A."/>
            <person name="Palaniappan K."/>
            <person name="Land M."/>
            <person name="Hauser L."/>
            <person name="Chang Y.-J."/>
            <person name="Jeffries C.D."/>
            <person name="Chain P."/>
            <person name="Brettin T."/>
            <person name="Detter J.C."/>
            <person name="Schuetze A."/>
            <person name="Rohde M."/>
            <person name="Tindall B.J."/>
            <person name="Goeker M."/>
            <person name="Bristow J."/>
            <person name="Eisen J.A."/>
            <person name="Markowitz V."/>
            <person name="Hugenholtz P."/>
            <person name="Kyrpides N.C."/>
            <person name="Klenk H.-P."/>
            <person name="Chen F."/>
        </authorList>
    </citation>
    <scope>NUCLEOTIDE SEQUENCE [LARGE SCALE GENOMIC DNA]</scope>
    <source>
        <strain evidence="4">ATCC 33905 / DSM 74 / LMG 10896 / Claus 1</strain>
    </source>
</reference>
<dbReference type="PANTHER" id="PTHR30160">
    <property type="entry name" value="TETRAACYLDISACCHARIDE 4'-KINASE-RELATED"/>
    <property type="match status" value="1"/>
</dbReference>
<keyword evidence="4" id="KW-1185">Reference proteome</keyword>
<dbReference type="RefSeq" id="WP_012927647.1">
    <property type="nucleotide sequence ID" value="NC_013730.1"/>
</dbReference>
<evidence type="ECO:0000313" key="4">
    <source>
        <dbReference type="Proteomes" id="UP000002028"/>
    </source>
</evidence>
<protein>
    <submittedName>
        <fullName evidence="3">Glycosyl transferase family 9</fullName>
    </submittedName>
</protein>
<keyword evidence="1" id="KW-0328">Glycosyltransferase</keyword>
<dbReference type="KEGG" id="sli:Slin_3111"/>
<keyword evidence="2 3" id="KW-0808">Transferase</keyword>
<dbReference type="GO" id="GO:0005829">
    <property type="term" value="C:cytosol"/>
    <property type="evidence" value="ECO:0007669"/>
    <property type="project" value="TreeGrafter"/>
</dbReference>